<reference evidence="1" key="1">
    <citation type="journal article" date="2014" name="Front. Microbiol.">
        <title>High frequency of phylogenetically diverse reductive dehalogenase-homologous genes in deep subseafloor sedimentary metagenomes.</title>
        <authorList>
            <person name="Kawai M."/>
            <person name="Futagami T."/>
            <person name="Toyoda A."/>
            <person name="Takaki Y."/>
            <person name="Nishi S."/>
            <person name="Hori S."/>
            <person name="Arai W."/>
            <person name="Tsubouchi T."/>
            <person name="Morono Y."/>
            <person name="Uchiyama I."/>
            <person name="Ito T."/>
            <person name="Fujiyama A."/>
            <person name="Inagaki F."/>
            <person name="Takami H."/>
        </authorList>
    </citation>
    <scope>NUCLEOTIDE SEQUENCE</scope>
    <source>
        <strain evidence="1">Expedition CK06-06</strain>
    </source>
</reference>
<gene>
    <name evidence="1" type="ORF">S01H1_60555</name>
</gene>
<accession>X0WEF0</accession>
<sequence>DTASRLLGKWITIDAAPVLLDLATTLPNGKFKVRAIRGYIRIIRQSKLPVAEKLAMCRKALSAARRVQEKKLVLDTLPRFQTADSLALATDSLASPEVRETAAAAALAIAVKIIDTQPAAVANAMQTLIASGIQGDLLNKAKVLSTLAVGKLKK</sequence>
<comment type="caution">
    <text evidence="1">The sequence shown here is derived from an EMBL/GenBank/DDBJ whole genome shotgun (WGS) entry which is preliminary data.</text>
</comment>
<protein>
    <recommendedName>
        <fullName evidence="2">HEAT repeat domain-containing protein</fullName>
    </recommendedName>
</protein>
<evidence type="ECO:0000313" key="1">
    <source>
        <dbReference type="EMBL" id="GAG21552.1"/>
    </source>
</evidence>
<proteinExistence type="predicted"/>
<feature type="non-terminal residue" evidence="1">
    <location>
        <position position="1"/>
    </location>
</feature>
<dbReference type="AlphaFoldDB" id="X0WEF0"/>
<name>X0WEF0_9ZZZZ</name>
<organism evidence="1">
    <name type="scientific">marine sediment metagenome</name>
    <dbReference type="NCBI Taxonomy" id="412755"/>
    <lineage>
        <taxon>unclassified sequences</taxon>
        <taxon>metagenomes</taxon>
        <taxon>ecological metagenomes</taxon>
    </lineage>
</organism>
<dbReference type="EMBL" id="BARS01039667">
    <property type="protein sequence ID" value="GAG21552.1"/>
    <property type="molecule type" value="Genomic_DNA"/>
</dbReference>
<evidence type="ECO:0008006" key="2">
    <source>
        <dbReference type="Google" id="ProtNLM"/>
    </source>
</evidence>